<reference evidence="2 3" key="1">
    <citation type="submission" date="2024-04" db="EMBL/GenBank/DDBJ databases">
        <authorList>
            <person name="Fracassetti M."/>
        </authorList>
    </citation>
    <scope>NUCLEOTIDE SEQUENCE [LARGE SCALE GENOMIC DNA]</scope>
</reference>
<accession>A0AAV2DSI0</accession>
<dbReference type="Proteomes" id="UP001497516">
    <property type="component" value="Chromosome 3"/>
</dbReference>
<proteinExistence type="predicted"/>
<organism evidence="2 3">
    <name type="scientific">Linum trigynum</name>
    <dbReference type="NCBI Taxonomy" id="586398"/>
    <lineage>
        <taxon>Eukaryota</taxon>
        <taxon>Viridiplantae</taxon>
        <taxon>Streptophyta</taxon>
        <taxon>Embryophyta</taxon>
        <taxon>Tracheophyta</taxon>
        <taxon>Spermatophyta</taxon>
        <taxon>Magnoliopsida</taxon>
        <taxon>eudicotyledons</taxon>
        <taxon>Gunneridae</taxon>
        <taxon>Pentapetalae</taxon>
        <taxon>rosids</taxon>
        <taxon>fabids</taxon>
        <taxon>Malpighiales</taxon>
        <taxon>Linaceae</taxon>
        <taxon>Linum</taxon>
    </lineage>
</organism>
<evidence type="ECO:0000313" key="2">
    <source>
        <dbReference type="EMBL" id="CAL1376494.1"/>
    </source>
</evidence>
<keyword evidence="3" id="KW-1185">Reference proteome</keyword>
<dbReference type="AlphaFoldDB" id="A0AAV2DSI0"/>
<dbReference type="EMBL" id="OZ034816">
    <property type="protein sequence ID" value="CAL1376494.1"/>
    <property type="molecule type" value="Genomic_DNA"/>
</dbReference>
<feature type="compositionally biased region" description="Gly residues" evidence="1">
    <location>
        <begin position="87"/>
        <end position="104"/>
    </location>
</feature>
<evidence type="ECO:0000256" key="1">
    <source>
        <dbReference type="SAM" id="MobiDB-lite"/>
    </source>
</evidence>
<gene>
    <name evidence="2" type="ORF">LTRI10_LOCUS18221</name>
</gene>
<evidence type="ECO:0000313" key="3">
    <source>
        <dbReference type="Proteomes" id="UP001497516"/>
    </source>
</evidence>
<protein>
    <submittedName>
        <fullName evidence="2">Uncharacterized protein</fullName>
    </submittedName>
</protein>
<name>A0AAV2DSI0_9ROSI</name>
<feature type="region of interest" description="Disordered" evidence="1">
    <location>
        <begin position="76"/>
        <end position="139"/>
    </location>
</feature>
<sequence>MSASPMNCRSLRLDRFAGCGDWGLPKLQRRRRPKLRHLQRGLRGGGGVKDDDWVPGIIKRSEVCAGWYPAPRSAATDLGRTERRRCGGGGRGWTRDGGGGGGIGRRGRTERGARPFVGFGGEGSSGHAGFEGWHGGGRI</sequence>